<accession>A0A3N6MMW4</accession>
<proteinExistence type="predicted"/>
<feature type="compositionally biased region" description="Polar residues" evidence="1">
    <location>
        <begin position="55"/>
        <end position="66"/>
    </location>
</feature>
<organism evidence="2 3">
    <name type="scientific">Natrarchaeobius chitinivorans</name>
    <dbReference type="NCBI Taxonomy" id="1679083"/>
    <lineage>
        <taxon>Archaea</taxon>
        <taxon>Methanobacteriati</taxon>
        <taxon>Methanobacteriota</taxon>
        <taxon>Stenosarchaea group</taxon>
        <taxon>Halobacteria</taxon>
        <taxon>Halobacteriales</taxon>
        <taxon>Natrialbaceae</taxon>
        <taxon>Natrarchaeobius</taxon>
    </lineage>
</organism>
<reference evidence="2 3" key="1">
    <citation type="submission" date="2018-10" db="EMBL/GenBank/DDBJ databases">
        <title>Natrarchaeobius chitinivorans gen. nov., sp. nov., and Natrarchaeobius haloalkaliphilus sp. nov., alkaliphilic, chitin-utilizing haloarchaea from hypersaline alkaline lakes.</title>
        <authorList>
            <person name="Sorokin D.Y."/>
            <person name="Elcheninov A.G."/>
            <person name="Kostrikina N.A."/>
            <person name="Bale N.J."/>
            <person name="Sinninghe Damste J.S."/>
            <person name="Khijniak T.V."/>
            <person name="Kublanov I.V."/>
            <person name="Toshchakov S.V."/>
        </authorList>
    </citation>
    <scope>NUCLEOTIDE SEQUENCE [LARGE SCALE GENOMIC DNA]</scope>
    <source>
        <strain evidence="2 3">AArcht7</strain>
    </source>
</reference>
<dbReference type="AlphaFoldDB" id="A0A3N6MMW4"/>
<evidence type="ECO:0000313" key="3">
    <source>
        <dbReference type="Proteomes" id="UP000281431"/>
    </source>
</evidence>
<dbReference type="EMBL" id="REFZ01000012">
    <property type="protein sequence ID" value="RQG98780.1"/>
    <property type="molecule type" value="Genomic_DNA"/>
</dbReference>
<dbReference type="Proteomes" id="UP000281431">
    <property type="component" value="Unassembled WGS sequence"/>
</dbReference>
<protein>
    <submittedName>
        <fullName evidence="2">Uncharacterized protein</fullName>
    </submittedName>
</protein>
<gene>
    <name evidence="2" type="ORF">EA472_16300</name>
</gene>
<evidence type="ECO:0000313" key="2">
    <source>
        <dbReference type="EMBL" id="RQG98780.1"/>
    </source>
</evidence>
<name>A0A3N6MMW4_NATCH</name>
<keyword evidence="3" id="KW-1185">Reference proteome</keyword>
<feature type="region of interest" description="Disordered" evidence="1">
    <location>
        <begin position="1"/>
        <end position="87"/>
    </location>
</feature>
<comment type="caution">
    <text evidence="2">The sequence shown here is derived from an EMBL/GenBank/DDBJ whole genome shotgun (WGS) entry which is preliminary data.</text>
</comment>
<evidence type="ECO:0000256" key="1">
    <source>
        <dbReference type="SAM" id="MobiDB-lite"/>
    </source>
</evidence>
<sequence length="87" mass="9745">MLVSVACSRRTGRGGPEPTDAPARGQPTRRYLDRLRRPSRRPTGRDARSPAALDENSQGIMMTFSETRSRTPDRPHLSSGRKEKIQV</sequence>
<feature type="compositionally biased region" description="Basic and acidic residues" evidence="1">
    <location>
        <begin position="67"/>
        <end position="87"/>
    </location>
</feature>